<dbReference type="PROSITE" id="PS51257">
    <property type="entry name" value="PROKAR_LIPOPROTEIN"/>
    <property type="match status" value="1"/>
</dbReference>
<dbReference type="EMBL" id="FNAK01000008">
    <property type="protein sequence ID" value="SDE57532.1"/>
    <property type="molecule type" value="Genomic_DNA"/>
</dbReference>
<evidence type="ECO:0000313" key="4">
    <source>
        <dbReference type="Proteomes" id="UP000183685"/>
    </source>
</evidence>
<reference evidence="3 4" key="1">
    <citation type="submission" date="2016-10" db="EMBL/GenBank/DDBJ databases">
        <authorList>
            <person name="de Groot N.N."/>
        </authorList>
    </citation>
    <scope>NUCLEOTIDE SEQUENCE [LARGE SCALE GENOMIC DNA]</scope>
    <source>
        <strain evidence="3 4">CGMCC 1.9109</strain>
    </source>
</reference>
<evidence type="ECO:0000313" key="3">
    <source>
        <dbReference type="EMBL" id="SDE57532.1"/>
    </source>
</evidence>
<dbReference type="OrthoDB" id="9815441at2"/>
<evidence type="ECO:0000256" key="1">
    <source>
        <dbReference type="SAM" id="SignalP"/>
    </source>
</evidence>
<dbReference type="InterPro" id="IPR050266">
    <property type="entry name" value="AB_hydrolase_sf"/>
</dbReference>
<keyword evidence="4" id="KW-1185">Reference proteome</keyword>
<dbReference type="InterPro" id="IPR029058">
    <property type="entry name" value="AB_hydrolase_fold"/>
</dbReference>
<gene>
    <name evidence="3" type="ORF">SAMN04488071_3241</name>
</gene>
<dbReference type="PANTHER" id="PTHR43798">
    <property type="entry name" value="MONOACYLGLYCEROL LIPASE"/>
    <property type="match status" value="1"/>
</dbReference>
<feature type="chain" id="PRO_5010175885" evidence="1">
    <location>
        <begin position="30"/>
        <end position="294"/>
    </location>
</feature>
<dbReference type="RefSeq" id="WP_068300936.1">
    <property type="nucleotide sequence ID" value="NZ_FNAK01000008.1"/>
</dbReference>
<feature type="signal peptide" evidence="1">
    <location>
        <begin position="1"/>
        <end position="29"/>
    </location>
</feature>
<protein>
    <submittedName>
        <fullName evidence="3">Pimeloyl-ACP methyl ester carboxylesterase</fullName>
    </submittedName>
</protein>
<dbReference type="STRING" id="637679.GCA_001550055_00020"/>
<evidence type="ECO:0000259" key="2">
    <source>
        <dbReference type="Pfam" id="PF12697"/>
    </source>
</evidence>
<keyword evidence="1" id="KW-0732">Signal</keyword>
<organism evidence="3 4">
    <name type="scientific">Kordiimonas lacus</name>
    <dbReference type="NCBI Taxonomy" id="637679"/>
    <lineage>
        <taxon>Bacteria</taxon>
        <taxon>Pseudomonadati</taxon>
        <taxon>Pseudomonadota</taxon>
        <taxon>Alphaproteobacteria</taxon>
        <taxon>Kordiimonadales</taxon>
        <taxon>Kordiimonadaceae</taxon>
        <taxon>Kordiimonas</taxon>
    </lineage>
</organism>
<dbReference type="Proteomes" id="UP000183685">
    <property type="component" value="Unassembled WGS sequence"/>
</dbReference>
<dbReference type="AlphaFoldDB" id="A0A1G7E1N6"/>
<dbReference type="PRINTS" id="PR00111">
    <property type="entry name" value="ABHYDROLASE"/>
</dbReference>
<accession>A0A1G7E1N6</accession>
<dbReference type="SUPFAM" id="SSF53474">
    <property type="entry name" value="alpha/beta-Hydrolases"/>
    <property type="match status" value="1"/>
</dbReference>
<dbReference type="Gene3D" id="3.40.50.1820">
    <property type="entry name" value="alpha/beta hydrolase"/>
    <property type="match status" value="1"/>
</dbReference>
<proteinExistence type="predicted"/>
<name>A0A1G7E1N6_9PROT</name>
<dbReference type="GO" id="GO:0016020">
    <property type="term" value="C:membrane"/>
    <property type="evidence" value="ECO:0007669"/>
    <property type="project" value="TreeGrafter"/>
</dbReference>
<dbReference type="InterPro" id="IPR000073">
    <property type="entry name" value="AB_hydrolase_1"/>
</dbReference>
<dbReference type="PANTHER" id="PTHR43798:SF33">
    <property type="entry name" value="HYDROLASE, PUTATIVE (AFU_ORTHOLOGUE AFUA_2G14860)-RELATED"/>
    <property type="match status" value="1"/>
</dbReference>
<feature type="domain" description="AB hydrolase-1" evidence="2">
    <location>
        <begin position="71"/>
        <end position="265"/>
    </location>
</feature>
<dbReference type="Pfam" id="PF12697">
    <property type="entry name" value="Abhydrolase_6"/>
    <property type="match status" value="1"/>
</dbReference>
<sequence>MRVRRLLGSKKFWCCLVLLPFLLIGCASAYISMQPRFDHDEFAWRRSVATMAGQMYQLSYLEGGDPTGQRVIFVHGTPGDASNWYDMLKHAPTGYQFIAVDRPGFGQTRPENAQPSIMEQARALGPLITVPERGKPILVGHSLGGPVVAAAAMLYGDKLGGVIIAAGALDPDLEEVMWVQHLGATPPVSWLLQWEFRNANFELIALEDELRALAPRLRDIHIPVTIVHGTADELVPYANTDYMMREFSGTAPKLVTLEGGNHFLPWNARGPLLDAITEMASKLPATRLVPVQSR</sequence>